<dbReference type="SUPFAM" id="SSF75304">
    <property type="entry name" value="Amidase signature (AS) enzymes"/>
    <property type="match status" value="1"/>
</dbReference>
<dbReference type="InterPro" id="IPR023631">
    <property type="entry name" value="Amidase_dom"/>
</dbReference>
<dbReference type="EMBL" id="SLXQ01000007">
    <property type="protein sequence ID" value="TCP50892.1"/>
    <property type="molecule type" value="Genomic_DNA"/>
</dbReference>
<reference evidence="2 3" key="1">
    <citation type="submission" date="2019-03" db="EMBL/GenBank/DDBJ databases">
        <title>Genomic Encyclopedia of Type Strains, Phase IV (KMG-IV): sequencing the most valuable type-strain genomes for metagenomic binning, comparative biology and taxonomic classification.</title>
        <authorList>
            <person name="Goeker M."/>
        </authorList>
    </citation>
    <scope>NUCLEOTIDE SEQUENCE [LARGE SCALE GENOMIC DNA]</scope>
    <source>
        <strain evidence="2 3">DSM 45765</strain>
    </source>
</reference>
<keyword evidence="3" id="KW-1185">Reference proteome</keyword>
<evidence type="ECO:0000313" key="2">
    <source>
        <dbReference type="EMBL" id="TCP50892.1"/>
    </source>
</evidence>
<gene>
    <name evidence="2" type="ORF">EV191_107156</name>
</gene>
<proteinExistence type="predicted"/>
<dbReference type="OrthoDB" id="182039at2"/>
<dbReference type="Pfam" id="PF01425">
    <property type="entry name" value="Amidase"/>
    <property type="match status" value="1"/>
</dbReference>
<evidence type="ECO:0000259" key="1">
    <source>
        <dbReference type="Pfam" id="PF01425"/>
    </source>
</evidence>
<sequence length="461" mass="48451">MTDLTWLSAGELVEQYRTKEISPVEVTEAVLAKIERLEPSLHALYAADHARALDAARASERRWHAGQPGTLDGIPLTLKENIATEGTPIPLGTAATDLVPADADGPAAARSREEGGVLLAKTTMPDYGMLTSGLSSFHLASRNPWETSRTPGGSSAGAGAAAAAGYGPLHVGTDIGGSIRLPAGWCGLVGLKPSFGRVPVDPPYLGRAVGPMTRTVADAALYMSVLARPDKRDHLSLPPERITWDPRPLEPATVRIGLQLDAGVGLAVEPEIRAAVAAVASKLEQAGAIVEPVAPFLTREMLDGLDRFWRVRFGVDFAALPAERKAKILPYIAEWVAGGDGTSGTDAYRGFAQIDAMSVAAIRATEPYDFVLSPTCPVSAPAAESASPTDDPRLPFEHIGFTVPYNMSGQPAVSVNCGYTSAGMPVGLQIAGARFADLAVLRMAATIEQLSQPGRRPALVE</sequence>
<comment type="caution">
    <text evidence="2">The sequence shown here is derived from an EMBL/GenBank/DDBJ whole genome shotgun (WGS) entry which is preliminary data.</text>
</comment>
<dbReference type="Proteomes" id="UP000294911">
    <property type="component" value="Unassembled WGS sequence"/>
</dbReference>
<organism evidence="2 3">
    <name type="scientific">Tamaricihabitans halophyticus</name>
    <dbReference type="NCBI Taxonomy" id="1262583"/>
    <lineage>
        <taxon>Bacteria</taxon>
        <taxon>Bacillati</taxon>
        <taxon>Actinomycetota</taxon>
        <taxon>Actinomycetes</taxon>
        <taxon>Pseudonocardiales</taxon>
        <taxon>Pseudonocardiaceae</taxon>
        <taxon>Tamaricihabitans</taxon>
    </lineage>
</organism>
<dbReference type="InterPro" id="IPR000120">
    <property type="entry name" value="Amidase"/>
</dbReference>
<dbReference type="NCBIfam" id="NF005450">
    <property type="entry name" value="PRK07042.1"/>
    <property type="match status" value="1"/>
</dbReference>
<dbReference type="Gene3D" id="3.90.1300.10">
    <property type="entry name" value="Amidase signature (AS) domain"/>
    <property type="match status" value="1"/>
</dbReference>
<protein>
    <submittedName>
        <fullName evidence="2">Aspartyl-tRNA(Asn)/glutamyl-tRNA(Gln) amidotransferase subunit A</fullName>
    </submittedName>
</protein>
<dbReference type="InterPro" id="IPR036928">
    <property type="entry name" value="AS_sf"/>
</dbReference>
<name>A0A4R2QMU1_9PSEU</name>
<dbReference type="AlphaFoldDB" id="A0A4R2QMU1"/>
<keyword evidence="2" id="KW-0808">Transferase</keyword>
<evidence type="ECO:0000313" key="3">
    <source>
        <dbReference type="Proteomes" id="UP000294911"/>
    </source>
</evidence>
<dbReference type="PANTHER" id="PTHR11895:SF173">
    <property type="entry name" value="GLUTAMYL-TRNA AMIDOTRANSFERASE SUBUNIT A"/>
    <property type="match status" value="1"/>
</dbReference>
<dbReference type="GO" id="GO:0016740">
    <property type="term" value="F:transferase activity"/>
    <property type="evidence" value="ECO:0007669"/>
    <property type="project" value="UniProtKB-KW"/>
</dbReference>
<dbReference type="RefSeq" id="WP_132878129.1">
    <property type="nucleotide sequence ID" value="NZ_SLXQ01000007.1"/>
</dbReference>
<feature type="domain" description="Amidase" evidence="1">
    <location>
        <begin position="25"/>
        <end position="441"/>
    </location>
</feature>
<accession>A0A4R2QMU1</accession>
<dbReference type="PANTHER" id="PTHR11895">
    <property type="entry name" value="TRANSAMIDASE"/>
    <property type="match status" value="1"/>
</dbReference>